<name>A0A6G1I655_9PEZI</name>
<organism evidence="3 4">
    <name type="scientific">Trichodelitschia bisporula</name>
    <dbReference type="NCBI Taxonomy" id="703511"/>
    <lineage>
        <taxon>Eukaryota</taxon>
        <taxon>Fungi</taxon>
        <taxon>Dikarya</taxon>
        <taxon>Ascomycota</taxon>
        <taxon>Pezizomycotina</taxon>
        <taxon>Dothideomycetes</taxon>
        <taxon>Dothideomycetes incertae sedis</taxon>
        <taxon>Phaeotrichales</taxon>
        <taxon>Phaeotrichaceae</taxon>
        <taxon>Trichodelitschia</taxon>
    </lineage>
</organism>
<keyword evidence="2" id="KW-1133">Transmembrane helix</keyword>
<feature type="transmembrane region" description="Helical" evidence="2">
    <location>
        <begin position="317"/>
        <end position="337"/>
    </location>
</feature>
<feature type="compositionally biased region" description="Low complexity" evidence="1">
    <location>
        <begin position="24"/>
        <end position="36"/>
    </location>
</feature>
<dbReference type="AlphaFoldDB" id="A0A6G1I655"/>
<feature type="compositionally biased region" description="Polar residues" evidence="1">
    <location>
        <begin position="78"/>
        <end position="91"/>
    </location>
</feature>
<dbReference type="PANTHER" id="PTHR35872:SF1">
    <property type="entry name" value="ALPHA-L-RHAMNOSIDASE C"/>
    <property type="match status" value="1"/>
</dbReference>
<evidence type="ECO:0000256" key="2">
    <source>
        <dbReference type="SAM" id="Phobius"/>
    </source>
</evidence>
<feature type="region of interest" description="Disordered" evidence="1">
    <location>
        <begin position="1"/>
        <end position="36"/>
    </location>
</feature>
<keyword evidence="2" id="KW-0812">Transmembrane</keyword>
<keyword evidence="2" id="KW-0472">Membrane</keyword>
<dbReference type="OrthoDB" id="6407410at2759"/>
<dbReference type="PANTHER" id="PTHR35872">
    <property type="entry name" value="INTEGRAL MEMBRANE PROTEIN (AFU_ORTHOLOGUE AFUA_5G07110)"/>
    <property type="match status" value="1"/>
</dbReference>
<gene>
    <name evidence="3" type="ORF">EJ06DRAFT_287658</name>
</gene>
<dbReference type="Pfam" id="PF11204">
    <property type="entry name" value="DUF2985"/>
    <property type="match status" value="1"/>
</dbReference>
<accession>A0A6G1I655</accession>
<evidence type="ECO:0000313" key="3">
    <source>
        <dbReference type="EMBL" id="KAF2403671.1"/>
    </source>
</evidence>
<proteinExistence type="predicted"/>
<feature type="transmembrane region" description="Helical" evidence="2">
    <location>
        <begin position="165"/>
        <end position="187"/>
    </location>
</feature>
<reference evidence="3" key="1">
    <citation type="journal article" date="2020" name="Stud. Mycol.">
        <title>101 Dothideomycetes genomes: a test case for predicting lifestyles and emergence of pathogens.</title>
        <authorList>
            <person name="Haridas S."/>
            <person name="Albert R."/>
            <person name="Binder M."/>
            <person name="Bloem J."/>
            <person name="Labutti K."/>
            <person name="Salamov A."/>
            <person name="Andreopoulos B."/>
            <person name="Baker S."/>
            <person name="Barry K."/>
            <person name="Bills G."/>
            <person name="Bluhm B."/>
            <person name="Cannon C."/>
            <person name="Castanera R."/>
            <person name="Culley D."/>
            <person name="Daum C."/>
            <person name="Ezra D."/>
            <person name="Gonzalez J."/>
            <person name="Henrissat B."/>
            <person name="Kuo A."/>
            <person name="Liang C."/>
            <person name="Lipzen A."/>
            <person name="Lutzoni F."/>
            <person name="Magnuson J."/>
            <person name="Mondo S."/>
            <person name="Nolan M."/>
            <person name="Ohm R."/>
            <person name="Pangilinan J."/>
            <person name="Park H.-J."/>
            <person name="Ramirez L."/>
            <person name="Alfaro M."/>
            <person name="Sun H."/>
            <person name="Tritt A."/>
            <person name="Yoshinaga Y."/>
            <person name="Zwiers L.-H."/>
            <person name="Turgeon B."/>
            <person name="Goodwin S."/>
            <person name="Spatafora J."/>
            <person name="Crous P."/>
            <person name="Grigoriev I."/>
        </authorList>
    </citation>
    <scope>NUCLEOTIDE SEQUENCE</scope>
    <source>
        <strain evidence="3">CBS 262.69</strain>
    </source>
</reference>
<protein>
    <submittedName>
        <fullName evidence="3">Uncharacterized protein</fullName>
    </submittedName>
</protein>
<feature type="region of interest" description="Disordered" evidence="1">
    <location>
        <begin position="71"/>
        <end position="92"/>
    </location>
</feature>
<keyword evidence="4" id="KW-1185">Reference proteome</keyword>
<evidence type="ECO:0000256" key="1">
    <source>
        <dbReference type="SAM" id="MobiDB-lite"/>
    </source>
</evidence>
<evidence type="ECO:0000313" key="4">
    <source>
        <dbReference type="Proteomes" id="UP000799640"/>
    </source>
</evidence>
<dbReference type="InterPro" id="IPR021369">
    <property type="entry name" value="DUF2985"/>
</dbReference>
<feature type="transmembrane region" description="Helical" evidence="2">
    <location>
        <begin position="349"/>
        <end position="369"/>
    </location>
</feature>
<feature type="region of interest" description="Disordered" evidence="1">
    <location>
        <begin position="377"/>
        <end position="418"/>
    </location>
</feature>
<dbReference type="EMBL" id="ML996689">
    <property type="protein sequence ID" value="KAF2403671.1"/>
    <property type="molecule type" value="Genomic_DNA"/>
</dbReference>
<feature type="compositionally biased region" description="Pro residues" evidence="1">
    <location>
        <begin position="1"/>
        <end position="10"/>
    </location>
</feature>
<dbReference type="Proteomes" id="UP000799640">
    <property type="component" value="Unassembled WGS sequence"/>
</dbReference>
<sequence>MSTSPDPTPSSPTLDHLNSRRRTNTSSSTSSRLRSASVRVLSADVPHGMWAATGTVLAKTPAPVEIRKGSFGPEGWTESGQRHNSVTSANGKSKGATVAELGVLHEPERPSFDTRTAEQTRGLDPMAVGGSVGRAPEITEDPHLPWTQSTTIALRAFWKWFTTPLGFFITIYGLNVVAWGGMLFLLLCNASPAMCKPNCNDINSPRRVWIEIDSQILNALFCVTGFGLIPWRFRDLYWLLVWRWGIRGHARKEEGMRRLAGIHRGWFRLRGSEHWEDEGDEARDLANPAVPLPLDKRLDGPVTGIRAPPTATWRMDYVVWCAVWNTFLQAVLCGFMWGMNRYDRPSWSTGLFVAMACIVAGLGGIMMFMEGKKVKKVEGVPPKGSSEMEKLAPSPSTRGQKDPMIPGQQQASRREEPV</sequence>